<dbReference type="EMBL" id="JAERSG010000003">
    <property type="protein sequence ID" value="MBL0748192.1"/>
    <property type="molecule type" value="Genomic_DNA"/>
</dbReference>
<evidence type="ECO:0000313" key="2">
    <source>
        <dbReference type="Proteomes" id="UP000636918"/>
    </source>
</evidence>
<dbReference type="Proteomes" id="UP000636918">
    <property type="component" value="Unassembled WGS sequence"/>
</dbReference>
<protein>
    <recommendedName>
        <fullName evidence="3">DUF2613 family protein</fullName>
    </recommendedName>
</protein>
<reference evidence="1 2" key="1">
    <citation type="submission" date="2021-01" db="EMBL/GenBank/DDBJ databases">
        <title>Genome seq and assembly of Nocardiodes sp. G10.</title>
        <authorList>
            <person name="Chhetri G."/>
        </authorList>
    </citation>
    <scope>NUCLEOTIDE SEQUENCE [LARGE SCALE GENOMIC DNA]</scope>
    <source>
        <strain evidence="1 2">G10</strain>
    </source>
</reference>
<name>A0ABS1LB36_9ACTN</name>
<gene>
    <name evidence="1" type="ORF">JI751_11265</name>
</gene>
<organism evidence="1 2">
    <name type="scientific">Nocardioides baculatus</name>
    <dbReference type="NCBI Taxonomy" id="2801337"/>
    <lineage>
        <taxon>Bacteria</taxon>
        <taxon>Bacillati</taxon>
        <taxon>Actinomycetota</taxon>
        <taxon>Actinomycetes</taxon>
        <taxon>Propionibacteriales</taxon>
        <taxon>Nocardioidaceae</taxon>
        <taxon>Nocardioides</taxon>
    </lineage>
</organism>
<proteinExistence type="predicted"/>
<comment type="caution">
    <text evidence="1">The sequence shown here is derived from an EMBL/GenBank/DDBJ whole genome shotgun (WGS) entry which is preliminary data.</text>
</comment>
<sequence length="46" mass="4341">MNSSVISGACGLVAAMVVSVGGVNAVQSATAGDPVPKSSLGGYSDE</sequence>
<evidence type="ECO:0008006" key="3">
    <source>
        <dbReference type="Google" id="ProtNLM"/>
    </source>
</evidence>
<accession>A0ABS1LB36</accession>
<evidence type="ECO:0000313" key="1">
    <source>
        <dbReference type="EMBL" id="MBL0748192.1"/>
    </source>
</evidence>
<dbReference type="RefSeq" id="WP_201936279.1">
    <property type="nucleotide sequence ID" value="NZ_JAERSG010000003.1"/>
</dbReference>
<keyword evidence="2" id="KW-1185">Reference proteome</keyword>